<reference evidence="2" key="3">
    <citation type="submission" date="2025-08" db="UniProtKB">
        <authorList>
            <consortium name="Ensembl"/>
        </authorList>
    </citation>
    <scope>IDENTIFICATION</scope>
</reference>
<feature type="compositionally biased region" description="Pro residues" evidence="1">
    <location>
        <begin position="278"/>
        <end position="297"/>
    </location>
</feature>
<reference evidence="2" key="4">
    <citation type="submission" date="2025-09" db="UniProtKB">
        <authorList>
            <consortium name="Ensembl"/>
        </authorList>
    </citation>
    <scope>IDENTIFICATION</scope>
</reference>
<feature type="compositionally biased region" description="Low complexity" evidence="1">
    <location>
        <begin position="328"/>
        <end position="342"/>
    </location>
</feature>
<dbReference type="STRING" id="13735.ENSPSIP00000000757"/>
<feature type="compositionally biased region" description="Basic and acidic residues" evidence="1">
    <location>
        <begin position="650"/>
        <end position="665"/>
    </location>
</feature>
<feature type="compositionally biased region" description="Basic and acidic residues" evidence="1">
    <location>
        <begin position="343"/>
        <end position="355"/>
    </location>
</feature>
<dbReference type="OMA" id="PANNIWQ"/>
<reference evidence="3" key="2">
    <citation type="journal article" date="2013" name="Nat. Genet.">
        <title>The draft genomes of soft-shell turtle and green sea turtle yield insights into the development and evolution of the turtle-specific body plan.</title>
        <authorList>
            <person name="Wang Z."/>
            <person name="Pascual-Anaya J."/>
            <person name="Zadissa A."/>
            <person name="Li W."/>
            <person name="Niimura Y."/>
            <person name="Huang Z."/>
            <person name="Li C."/>
            <person name="White S."/>
            <person name="Xiong Z."/>
            <person name="Fang D."/>
            <person name="Wang B."/>
            <person name="Ming Y."/>
            <person name="Chen Y."/>
            <person name="Zheng Y."/>
            <person name="Kuraku S."/>
            <person name="Pignatelli M."/>
            <person name="Herrero J."/>
            <person name="Beal K."/>
            <person name="Nozawa M."/>
            <person name="Li Q."/>
            <person name="Wang J."/>
            <person name="Zhang H."/>
            <person name="Yu L."/>
            <person name="Shigenobu S."/>
            <person name="Wang J."/>
            <person name="Liu J."/>
            <person name="Flicek P."/>
            <person name="Searle S."/>
            <person name="Wang J."/>
            <person name="Kuratani S."/>
            <person name="Yin Y."/>
            <person name="Aken B."/>
            <person name="Zhang G."/>
            <person name="Irie N."/>
        </authorList>
    </citation>
    <scope>NUCLEOTIDE SEQUENCE [LARGE SCALE GENOMIC DNA]</scope>
    <source>
        <strain evidence="3">Daiwa-1</strain>
    </source>
</reference>
<name>K7EY97_PELSI</name>
<dbReference type="Proteomes" id="UP000007267">
    <property type="component" value="Unassembled WGS sequence"/>
</dbReference>
<dbReference type="Gene3D" id="1.10.287.3160">
    <property type="match status" value="1"/>
</dbReference>
<dbReference type="AlphaFoldDB" id="K7EY97"/>
<accession>K7EY97</accession>
<feature type="compositionally biased region" description="Low complexity" evidence="1">
    <location>
        <begin position="254"/>
        <end position="268"/>
    </location>
</feature>
<dbReference type="Ensembl" id="ENSPSIT00000000757.1">
    <property type="protein sequence ID" value="ENSPSIP00000000757.1"/>
    <property type="gene ID" value="ENSPSIG00000000758.1"/>
</dbReference>
<evidence type="ECO:0000313" key="2">
    <source>
        <dbReference type="Ensembl" id="ENSPSIP00000000757.1"/>
    </source>
</evidence>
<dbReference type="EMBL" id="AGCU01110736">
    <property type="status" value="NOT_ANNOTATED_CDS"/>
    <property type="molecule type" value="Genomic_DNA"/>
</dbReference>
<dbReference type="GeneTree" id="ENSGT00610000087381"/>
<dbReference type="RefSeq" id="XP_006126798.1">
    <property type="nucleotide sequence ID" value="XM_006126736.3"/>
</dbReference>
<dbReference type="OrthoDB" id="9050450at2759"/>
<dbReference type="KEGG" id="pss:102459646"/>
<keyword evidence="3" id="KW-1185">Reference proteome</keyword>
<feature type="region of interest" description="Disordered" evidence="1">
    <location>
        <begin position="635"/>
        <end position="691"/>
    </location>
</feature>
<feature type="region of interest" description="Disordered" evidence="1">
    <location>
        <begin position="56"/>
        <end position="379"/>
    </location>
</feature>
<dbReference type="HOGENOM" id="CLU_024637_0_0_1"/>
<evidence type="ECO:0000313" key="3">
    <source>
        <dbReference type="Proteomes" id="UP000007267"/>
    </source>
</evidence>
<feature type="compositionally biased region" description="Low complexity" evidence="1">
    <location>
        <begin position="140"/>
        <end position="159"/>
    </location>
</feature>
<feature type="compositionally biased region" description="Polar residues" evidence="1">
    <location>
        <begin position="182"/>
        <end position="197"/>
    </location>
</feature>
<dbReference type="eggNOG" id="ENOG502SCIS">
    <property type="taxonomic scope" value="Eukaryota"/>
</dbReference>
<protein>
    <submittedName>
        <fullName evidence="2">Pollen-specific leucine-rich repeat extensin-like protein 1</fullName>
    </submittedName>
</protein>
<sequence length="691" mass="76553">MPGSPGFKRCESCRDAMPASDGHSACIKCLGEAHQTQKCQHCSKLTARARRDRANRLTTLLYEKSLRPSSDDSPQQAKGMEKDQPPTHSSSATPKSALPPASAMSSGSPVSTVDMPGTSGAPRSKTQAPHKRAHSEPNQKATAPAASAPKPSSAPTAPSMERSVPKQHLTAPGPAPKKARTESLSSKTSVQRGTSAPTSPPKPHRSAPSQSRSRYRSPVRSHTSSAPPSPASSIHSTRSHHSSASGIGTEPRSRFSSQHSSPSQRLPSWQMPAVQYAYPPPPHQWYPHQYPYPPPPYATQWQPWSPHPKRSHHRPSSTVSRPPPASPPATTSATEPNSPAPSDGHDSLSDGETRSPMHNSSSSPDEAVTTDAPPSGDDTKKFQELFKRVALAQEKDLQEVQVKQYRLLRSLQPPTATRIAIPMDEAIMDPANNIWQTPASITPTNKRVDRKYFIAPKDMDFLFTHPPPNSLVVDSVRHKGKQPNLRSTPQDRDHKKVDIMGRKVYSSSTLLLRAANYTAMLADYDNANYAKLQDLLQHLPEHKRPTLRSIMQEGLAISRTALQSAMDVADTAARITASAIVLRRMSWLQPSGVPRDLQQKVEDLPFDRTNLFASKTDEVLHSMKDSRTTLRTLGMYTPPFRRNRYQPYQRPREPFRQQPKYDFRKQRPLRRRPQRQQQHATPHPPAGKQQV</sequence>
<organism evidence="2 3">
    <name type="scientific">Pelodiscus sinensis</name>
    <name type="common">Chinese softshell turtle</name>
    <name type="synonym">Trionyx sinensis</name>
    <dbReference type="NCBI Taxonomy" id="13735"/>
    <lineage>
        <taxon>Eukaryota</taxon>
        <taxon>Metazoa</taxon>
        <taxon>Chordata</taxon>
        <taxon>Craniata</taxon>
        <taxon>Vertebrata</taxon>
        <taxon>Euteleostomi</taxon>
        <taxon>Archelosauria</taxon>
        <taxon>Testudinata</taxon>
        <taxon>Testudines</taxon>
        <taxon>Cryptodira</taxon>
        <taxon>Trionychia</taxon>
        <taxon>Trionychidae</taxon>
        <taxon>Pelodiscus</taxon>
    </lineage>
</organism>
<proteinExistence type="predicted"/>
<reference evidence="3" key="1">
    <citation type="submission" date="2011-10" db="EMBL/GenBank/DDBJ databases">
        <authorList>
            <consortium name="Soft-shell Turtle Genome Consortium"/>
        </authorList>
    </citation>
    <scope>NUCLEOTIDE SEQUENCE [LARGE SCALE GENOMIC DNA]</scope>
    <source>
        <strain evidence="3">Daiwa-1</strain>
    </source>
</reference>
<feature type="compositionally biased region" description="Low complexity" evidence="1">
    <location>
        <begin position="221"/>
        <end position="236"/>
    </location>
</feature>
<evidence type="ECO:0000256" key="1">
    <source>
        <dbReference type="SAM" id="MobiDB-lite"/>
    </source>
</evidence>